<dbReference type="Pfam" id="PF01120">
    <property type="entry name" value="Alpha_L_fucos"/>
    <property type="match status" value="1"/>
</dbReference>
<evidence type="ECO:0000256" key="5">
    <source>
        <dbReference type="ARBA" id="ARBA00022801"/>
    </source>
</evidence>
<dbReference type="InterPro" id="IPR017853">
    <property type="entry name" value="GH"/>
</dbReference>
<dbReference type="PANTHER" id="PTHR10030:SF37">
    <property type="entry name" value="ALPHA-L-FUCOSIDASE-RELATED"/>
    <property type="match status" value="1"/>
</dbReference>
<feature type="domain" description="Alpha-L-fucosidase C-terminal" evidence="9">
    <location>
        <begin position="377"/>
        <end position="454"/>
    </location>
</feature>
<evidence type="ECO:0000259" key="9">
    <source>
        <dbReference type="Pfam" id="PF16757"/>
    </source>
</evidence>
<dbReference type="InterPro" id="IPR031919">
    <property type="entry name" value="Fucosidase_C"/>
</dbReference>
<dbReference type="PRINTS" id="PR00741">
    <property type="entry name" value="GLHYDRLASE29"/>
</dbReference>
<keyword evidence="6" id="KW-0326">Glycosidase</keyword>
<comment type="caution">
    <text evidence="10">The sequence shown here is derived from an EMBL/GenBank/DDBJ whole genome shotgun (WGS) entry which is preliminary data.</text>
</comment>
<dbReference type="AlphaFoldDB" id="A0A495IT21"/>
<dbReference type="InterPro" id="IPR000933">
    <property type="entry name" value="Glyco_hydro_29"/>
</dbReference>
<feature type="site" description="May be important for catalysis" evidence="7">
    <location>
        <position position="292"/>
    </location>
</feature>
<dbReference type="InterPro" id="IPR057739">
    <property type="entry name" value="Glyco_hydro_29_N"/>
</dbReference>
<dbReference type="GO" id="GO:0016139">
    <property type="term" value="P:glycoside catabolic process"/>
    <property type="evidence" value="ECO:0007669"/>
    <property type="project" value="TreeGrafter"/>
</dbReference>
<accession>A0A495IT21</accession>
<dbReference type="InterPro" id="IPR016286">
    <property type="entry name" value="FUC_metazoa-typ"/>
</dbReference>
<evidence type="ECO:0000256" key="7">
    <source>
        <dbReference type="PIRSR" id="PIRSR001092-1"/>
    </source>
</evidence>
<keyword evidence="4" id="KW-0732">Signal</keyword>
<reference evidence="10 11" key="1">
    <citation type="submission" date="2018-10" db="EMBL/GenBank/DDBJ databases">
        <title>Genomic Encyclopedia of Archaeal and Bacterial Type Strains, Phase II (KMG-II): from individual species to whole genera.</title>
        <authorList>
            <person name="Goeker M."/>
        </authorList>
    </citation>
    <scope>NUCLEOTIDE SEQUENCE [LARGE SCALE GENOMIC DNA]</scope>
    <source>
        <strain evidence="10 11">DSM 18602</strain>
    </source>
</reference>
<dbReference type="GO" id="GO:0006004">
    <property type="term" value="P:fucose metabolic process"/>
    <property type="evidence" value="ECO:0007669"/>
    <property type="project" value="InterPro"/>
</dbReference>
<evidence type="ECO:0000256" key="3">
    <source>
        <dbReference type="ARBA" id="ARBA00012662"/>
    </source>
</evidence>
<gene>
    <name evidence="10" type="ORF">BDD43_0012</name>
</gene>
<proteinExistence type="inferred from homology"/>
<feature type="domain" description="Glycoside hydrolase family 29 N-terminal" evidence="8">
    <location>
        <begin position="21"/>
        <end position="359"/>
    </location>
</feature>
<evidence type="ECO:0000256" key="4">
    <source>
        <dbReference type="ARBA" id="ARBA00022729"/>
    </source>
</evidence>
<dbReference type="Proteomes" id="UP000268007">
    <property type="component" value="Unassembled WGS sequence"/>
</dbReference>
<comment type="function">
    <text evidence="1">Alpha-L-fucosidase is responsible for hydrolyzing the alpha-1,6-linked fucose joined to the reducing-end N-acetylglucosamine of the carbohydrate moieties of glycoproteins.</text>
</comment>
<evidence type="ECO:0000313" key="11">
    <source>
        <dbReference type="Proteomes" id="UP000268007"/>
    </source>
</evidence>
<name>A0A495IT21_9SPHI</name>
<dbReference type="Gene3D" id="3.20.20.80">
    <property type="entry name" value="Glycosidases"/>
    <property type="match status" value="1"/>
</dbReference>
<dbReference type="GO" id="GO:0004560">
    <property type="term" value="F:alpha-L-fucosidase activity"/>
    <property type="evidence" value="ECO:0007669"/>
    <property type="project" value="InterPro"/>
</dbReference>
<dbReference type="SMART" id="SM00812">
    <property type="entry name" value="Alpha_L_fucos"/>
    <property type="match status" value="1"/>
</dbReference>
<dbReference type="PIRSF" id="PIRSF001092">
    <property type="entry name" value="Alpha-L-fucosidase"/>
    <property type="match status" value="1"/>
</dbReference>
<evidence type="ECO:0000256" key="6">
    <source>
        <dbReference type="ARBA" id="ARBA00023295"/>
    </source>
</evidence>
<dbReference type="Gene3D" id="2.60.40.1180">
    <property type="entry name" value="Golgi alpha-mannosidase II"/>
    <property type="match status" value="1"/>
</dbReference>
<dbReference type="PANTHER" id="PTHR10030">
    <property type="entry name" value="ALPHA-L-FUCOSIDASE"/>
    <property type="match status" value="1"/>
</dbReference>
<dbReference type="GO" id="GO:0005764">
    <property type="term" value="C:lysosome"/>
    <property type="evidence" value="ECO:0007669"/>
    <property type="project" value="TreeGrafter"/>
</dbReference>
<keyword evidence="11" id="KW-1185">Reference proteome</keyword>
<evidence type="ECO:0000259" key="8">
    <source>
        <dbReference type="Pfam" id="PF01120"/>
    </source>
</evidence>
<dbReference type="SUPFAM" id="SSF51445">
    <property type="entry name" value="(Trans)glycosidases"/>
    <property type="match status" value="1"/>
</dbReference>
<dbReference type="EMBL" id="RBKU01000001">
    <property type="protein sequence ID" value="RKR79926.1"/>
    <property type="molecule type" value="Genomic_DNA"/>
</dbReference>
<dbReference type="EC" id="3.2.1.51" evidence="3"/>
<keyword evidence="5" id="KW-0378">Hydrolase</keyword>
<sequence length="464" mass="53320">MLLCIGNLTAQKVKAQDATSYDPEKVYQEPTDPKVKQKIAEWQDLKFGLFMHWGTYSIWGIVESWSLCPEDRGFTQRKGPSSATWAGYKQAYENLQTQFNPVKFDPGKWAAAAKAGGMRYVVFTTKHHDGFCMYDTKFTDYKVTSSKTPFSSNPKSNVTKEIFNAFRKQDFMIGAYYSKPDWHSEDYWWSYFPPKDRTESYDRGKYPERWKRFTDYTYNQLNEITSEYGKIDLLWFDGDWAKMDMTDIVGMARKNQPGVIIVDRHGKPEYVNYLTPEQKVPDHFIPHPWETCMTMGRSWSYVEKEEYKPARKLIQILVDVVAKNGNLLLDIGPGPDGEWHQEAYDRLNEIGAWIKVNGEAIYGAKPVAPYRQDKWGYTAKGKALYASYLPDEKEMKLASNVRFYAPAISNSAVVTLLGSNKSLKWKKAGDKIEVNIPEPIAQQAAGQPVWVFKIVSTGPITKTI</sequence>
<organism evidence="10 11">
    <name type="scientific">Mucilaginibacter gracilis</name>
    <dbReference type="NCBI Taxonomy" id="423350"/>
    <lineage>
        <taxon>Bacteria</taxon>
        <taxon>Pseudomonadati</taxon>
        <taxon>Bacteroidota</taxon>
        <taxon>Sphingobacteriia</taxon>
        <taxon>Sphingobacteriales</taxon>
        <taxon>Sphingobacteriaceae</taxon>
        <taxon>Mucilaginibacter</taxon>
    </lineage>
</organism>
<comment type="similarity">
    <text evidence="2">Belongs to the glycosyl hydrolase 29 family.</text>
</comment>
<evidence type="ECO:0000313" key="10">
    <source>
        <dbReference type="EMBL" id="RKR79926.1"/>
    </source>
</evidence>
<protein>
    <recommendedName>
        <fullName evidence="3">alpha-L-fucosidase</fullName>
        <ecNumber evidence="3">3.2.1.51</ecNumber>
    </recommendedName>
</protein>
<evidence type="ECO:0000256" key="1">
    <source>
        <dbReference type="ARBA" id="ARBA00004071"/>
    </source>
</evidence>
<dbReference type="InterPro" id="IPR013780">
    <property type="entry name" value="Glyco_hydro_b"/>
</dbReference>
<dbReference type="Pfam" id="PF16757">
    <property type="entry name" value="Fucosidase_C"/>
    <property type="match status" value="1"/>
</dbReference>
<evidence type="ECO:0000256" key="2">
    <source>
        <dbReference type="ARBA" id="ARBA00007951"/>
    </source>
</evidence>